<feature type="binding site" evidence="16">
    <location>
        <begin position="314"/>
        <end position="318"/>
    </location>
    <ligand>
        <name>FAD</name>
        <dbReference type="ChEBI" id="CHEBI:57692"/>
    </ligand>
</feature>
<keyword evidence="5" id="KW-0285">Flavoprotein</keyword>
<dbReference type="InterPro" id="IPR016169">
    <property type="entry name" value="FAD-bd_PCMH_sub2"/>
</dbReference>
<feature type="binding site" evidence="17">
    <location>
        <position position="63"/>
    </location>
    <ligand>
        <name>[2Fe-2S] cluster</name>
        <dbReference type="ChEBI" id="CHEBI:190135"/>
        <label>2</label>
    </ligand>
</feature>
<dbReference type="Pfam" id="PF20256">
    <property type="entry name" value="MoCoBD_2"/>
    <property type="match status" value="1"/>
</dbReference>
<keyword evidence="8 16" id="KW-0274">FAD</keyword>
<evidence type="ECO:0000256" key="15">
    <source>
        <dbReference type="ARBA" id="ARBA00049517"/>
    </source>
</evidence>
<dbReference type="GO" id="GO:0071949">
    <property type="term" value="F:FAD binding"/>
    <property type="evidence" value="ECO:0007669"/>
    <property type="project" value="InterPro"/>
</dbReference>
<dbReference type="Gene3D" id="3.30.43.10">
    <property type="entry name" value="Uridine Diphospho-n-acetylenolpyruvylglucosamine Reductase, domain 2"/>
    <property type="match status" value="1"/>
</dbReference>
<reference evidence="19 20" key="1">
    <citation type="journal article" date="2021" name="Elife">
        <title>Chloroplast acquisition without the gene transfer in kleptoplastic sea slugs, Plakobranchus ocellatus.</title>
        <authorList>
            <person name="Maeda T."/>
            <person name="Takahashi S."/>
            <person name="Yoshida T."/>
            <person name="Shimamura S."/>
            <person name="Takaki Y."/>
            <person name="Nagai Y."/>
            <person name="Toyoda A."/>
            <person name="Suzuki Y."/>
            <person name="Arimoto A."/>
            <person name="Ishii H."/>
            <person name="Satoh N."/>
            <person name="Nishiyama T."/>
            <person name="Hasebe M."/>
            <person name="Maruyama T."/>
            <person name="Minagawa J."/>
            <person name="Obokata J."/>
            <person name="Shigenobu S."/>
        </authorList>
    </citation>
    <scope>NUCLEOTIDE SEQUENCE [LARGE SCALE GENOMIC DNA]</scope>
</reference>
<comment type="similarity">
    <text evidence="2">Belongs to the xanthine dehydrogenase family.</text>
</comment>
<dbReference type="FunFam" id="3.30.465.10:FF:000004">
    <property type="entry name" value="Xanthine dehydrogenase/oxidase"/>
    <property type="match status" value="1"/>
</dbReference>
<comment type="caution">
    <text evidence="19">The sequence shown here is derived from an EMBL/GenBank/DDBJ whole genome shotgun (WGS) entry which is preliminary data.</text>
</comment>
<dbReference type="SMART" id="SM01008">
    <property type="entry name" value="Ald_Xan_dh_C"/>
    <property type="match status" value="1"/>
</dbReference>
<comment type="cofactor">
    <cofactor evidence="1 16">
        <name>FAD</name>
        <dbReference type="ChEBI" id="CHEBI:57692"/>
    </cofactor>
</comment>
<evidence type="ECO:0000256" key="14">
    <source>
        <dbReference type="ARBA" id="ARBA00049017"/>
    </source>
</evidence>
<dbReference type="SUPFAM" id="SSF47741">
    <property type="entry name" value="CO dehydrogenase ISP C-domain like"/>
    <property type="match status" value="1"/>
</dbReference>
<name>A0AAV3ZFD0_9GAST</name>
<dbReference type="Proteomes" id="UP000735302">
    <property type="component" value="Unassembled WGS sequence"/>
</dbReference>
<comment type="cofactor">
    <cofactor evidence="17">
        <name>[2Fe-2S] cluster</name>
        <dbReference type="ChEBI" id="CHEBI:190135"/>
    </cofactor>
    <text evidence="17">Binds 2 [2Fe-2S] clusters.</text>
</comment>
<feature type="binding site" evidence="17">
    <location>
        <position position="803"/>
    </location>
    <ligand>
        <name>Mo-molybdopterin</name>
        <dbReference type="ChEBI" id="CHEBI:71302"/>
    </ligand>
    <ligandPart>
        <name>Mo</name>
        <dbReference type="ChEBI" id="CHEBI:28685"/>
    </ligandPart>
</feature>
<keyword evidence="11 17" id="KW-0411">Iron-sulfur</keyword>
<dbReference type="InterPro" id="IPR037165">
    <property type="entry name" value="AldOxase/xan_DH_Mopterin-bd_sf"/>
</dbReference>
<dbReference type="InterPro" id="IPR002346">
    <property type="entry name" value="Mopterin_DH_FAD-bd"/>
</dbReference>
<evidence type="ECO:0000256" key="3">
    <source>
        <dbReference type="ARBA" id="ARBA00013123"/>
    </source>
</evidence>
<feature type="binding site" evidence="16">
    <location>
        <position position="919"/>
    </location>
    <ligand>
        <name>substrate</name>
    </ligand>
</feature>
<dbReference type="PIRSF" id="PIRSF000127">
    <property type="entry name" value="Xanthine_DH"/>
    <property type="match status" value="1"/>
</dbReference>
<evidence type="ECO:0000256" key="9">
    <source>
        <dbReference type="ARBA" id="ARBA00023002"/>
    </source>
</evidence>
<dbReference type="InterPro" id="IPR012675">
    <property type="entry name" value="Beta-grasp_dom_sf"/>
</dbReference>
<evidence type="ECO:0000313" key="20">
    <source>
        <dbReference type="Proteomes" id="UP000735302"/>
    </source>
</evidence>
<dbReference type="Gene3D" id="3.30.390.50">
    <property type="entry name" value="CO dehydrogenase flavoprotein, C-terminal domain"/>
    <property type="match status" value="1"/>
</dbReference>
<accession>A0AAV3ZFD0</accession>
<dbReference type="EMBL" id="BLXT01002310">
    <property type="protein sequence ID" value="GFN93063.1"/>
    <property type="molecule type" value="Genomic_DNA"/>
</dbReference>
<feature type="binding site" evidence="17">
    <location>
        <position position="100"/>
    </location>
    <ligand>
        <name>[2Fe-2S] cluster</name>
        <dbReference type="ChEBI" id="CHEBI:190135"/>
        <label>2</label>
    </ligand>
</feature>
<dbReference type="FunFam" id="3.30.365.10:FF:000002">
    <property type="entry name" value="Xanthine dehydrogenase oxidase"/>
    <property type="match status" value="1"/>
</dbReference>
<keyword evidence="6 17" id="KW-0001">2Fe-2S</keyword>
<sequence>MWTPSKPPFLNAFPSIHYAVNACIAPLCAVHGVAVTTVEGLGSVKTSLHPIQRQLAQNHATQCGFCTPGIIMSMYALLRNHPTPTKQQLYEAFDGNLCRCTGYRPILEGLYPFTDCKVTPCTMGEACCKNQRRDSTVDVYPPSPEGNGSHFIFDKSRKKFKLDSKPKPLYDPTQEPIFPPELKLMSPKLVTEYLRFESDRCTWLRPTSLQQLLEIKETYPDCKLVTGNTEIGIEVKFQKRHFKVMVSPAFVKELREVKTTDLGIQFGASVTLTDMEKHLRLAVQTMPEERTRVFIGFLEMLKWFAGHQIRNVASLGGNVMNASPISDLNPLLMACNAEIEFAAAKQGHRRVKIDTDFFRGYKKTRVRPLEILVSITIPFSSEVRKDAYFSYLLEEESVCPEDSKWDNSLLEYACSKDLLQADLPLPVGAPGGMVAYRKTLTLSFFFRFYLSVLQRIEQKVVLASPCPESEVSGAKPLTRGPSQGCQFYAMSDDVKSHRDTIGRPLIHRAAYKQCTGEAFYMDDVPVSQAELFLGLVTSKKAHARLLNVDLSPAEGMPGVVDVIDYRDVPSLNEWESLEVVFATDEVTHEGQVIAAVVAETHAQAQRAAHCVKVTYQDLEPVVSIKDAIQKNSFYPIDIKVDTGDVSTAFSQCEHTVTGEMHVSAQEHLYLEPHGCIVYPRDGEEIEVIATTQSPTQMQVRIVNIGKARSPTQRQISIKIIGVTQSPTQRQGSIKIIGVTQSPTQRQVSIKDIGTTQSSTQRQISIKIIGVTQSPTQRQKALMRVLGLPANRIVVKVKRLGGGFGGKETRNVSVLLPTAVAALKTKRPVRGVLDRDEDMCLTGTRHPAYVTYKIGFNSDGKIHALDADLYLNMGHSIDLSPAVLETALLGIDSSYNIKNFRVKGHLCLTNLTSCTAFRGFGGPQAIIMAENWVTHVADYLGMSQEAVRERNLYKDGDTIPCGQVIKCCNVMRCWQECITNSDFDSRLEEVNDYNRKHRWKKRGIAITPLKYGLAFLLQSMNQGGALIQIYTDGSVLLAHGGIEMGQGLHTKMIQVVSRELDIPVANIHVSETSTSTVPNTGPTAASMSSDLYGAAVLDACKTLQERLAPYREAQPKATLKQWAHAAHQDKVCLSATGFYKLDGVNLDWSRATNNPFSYFSFGAACSEVEIDCLTGDHQVTLRKKEEKRIGV</sequence>
<dbReference type="InterPro" id="IPR036318">
    <property type="entry name" value="FAD-bd_PCMH-like_sf"/>
</dbReference>
<feature type="binding site" evidence="17">
    <location>
        <position position="917"/>
    </location>
    <ligand>
        <name>Mo-molybdopterin</name>
        <dbReference type="ChEBI" id="CHEBI:71302"/>
    </ligand>
    <ligandPart>
        <name>Mo</name>
        <dbReference type="ChEBI" id="CHEBI:28685"/>
    </ligandPart>
</feature>
<feature type="binding site" evidence="16">
    <location>
        <position position="372"/>
    </location>
    <ligand>
        <name>FAD</name>
        <dbReference type="ChEBI" id="CHEBI:57692"/>
    </ligand>
</feature>
<organism evidence="19 20">
    <name type="scientific">Plakobranchus ocellatus</name>
    <dbReference type="NCBI Taxonomy" id="259542"/>
    <lineage>
        <taxon>Eukaryota</taxon>
        <taxon>Metazoa</taxon>
        <taxon>Spiralia</taxon>
        <taxon>Lophotrochozoa</taxon>
        <taxon>Mollusca</taxon>
        <taxon>Gastropoda</taxon>
        <taxon>Heterobranchia</taxon>
        <taxon>Euthyneura</taxon>
        <taxon>Panpulmonata</taxon>
        <taxon>Sacoglossa</taxon>
        <taxon>Placobranchoidea</taxon>
        <taxon>Plakobranchidae</taxon>
        <taxon>Plakobranchus</taxon>
    </lineage>
</organism>
<evidence type="ECO:0000256" key="6">
    <source>
        <dbReference type="ARBA" id="ARBA00022714"/>
    </source>
</evidence>
<evidence type="ECO:0000256" key="17">
    <source>
        <dbReference type="PIRSR" id="PIRSR000127-3"/>
    </source>
</evidence>
<feature type="binding site" evidence="17">
    <location>
        <position position="772"/>
    </location>
    <ligand>
        <name>Mo-molybdopterin</name>
        <dbReference type="ChEBI" id="CHEBI:71302"/>
    </ligand>
    <ligandPart>
        <name>Mo</name>
        <dbReference type="ChEBI" id="CHEBI:28685"/>
    </ligandPart>
</feature>
<dbReference type="InterPro" id="IPR002888">
    <property type="entry name" value="2Fe-2S-bd"/>
</dbReference>
<dbReference type="InterPro" id="IPR016166">
    <property type="entry name" value="FAD-bd_PCMH"/>
</dbReference>
<gene>
    <name evidence="19" type="ORF">PoB_001956900</name>
</gene>
<dbReference type="InterPro" id="IPR046867">
    <property type="entry name" value="AldOxase/xan_DH_MoCoBD2"/>
</dbReference>
<dbReference type="InterPro" id="IPR005107">
    <property type="entry name" value="CO_DH_flav_C"/>
</dbReference>
<dbReference type="FunFam" id="3.30.43.10:FF:000001">
    <property type="entry name" value="Xanthine dehydrogenase/oxidase"/>
    <property type="match status" value="1"/>
</dbReference>
<dbReference type="PROSITE" id="PS51387">
    <property type="entry name" value="FAD_PCMH"/>
    <property type="match status" value="1"/>
</dbReference>
<evidence type="ECO:0000256" key="2">
    <source>
        <dbReference type="ARBA" id="ARBA00006849"/>
    </source>
</evidence>
<feature type="binding site" evidence="16">
    <location>
        <position position="807"/>
    </location>
    <ligand>
        <name>substrate</name>
    </ligand>
</feature>
<evidence type="ECO:0000256" key="5">
    <source>
        <dbReference type="ARBA" id="ARBA00022630"/>
    </source>
</evidence>
<evidence type="ECO:0000256" key="8">
    <source>
        <dbReference type="ARBA" id="ARBA00022827"/>
    </source>
</evidence>
<dbReference type="GO" id="GO:0004854">
    <property type="term" value="F:xanthine dehydrogenase activity"/>
    <property type="evidence" value="ECO:0007669"/>
    <property type="project" value="UniProtKB-EC"/>
</dbReference>
<dbReference type="InterPro" id="IPR036884">
    <property type="entry name" value="2Fe-2S-bd_dom_sf"/>
</dbReference>
<feature type="binding site" evidence="17">
    <location>
        <position position="98"/>
    </location>
    <ligand>
        <name>[2Fe-2S] cluster</name>
        <dbReference type="ChEBI" id="CHEBI:190135"/>
        <label>2</label>
    </ligand>
</feature>
<protein>
    <recommendedName>
        <fullName evidence="3">xanthine dehydrogenase</fullName>
        <ecNumber evidence="3">1.17.1.4</ecNumber>
    </recommendedName>
</protein>
<dbReference type="Gene3D" id="3.90.1170.50">
    <property type="entry name" value="Aldehyde oxidase/xanthine dehydrogenase, a/b hammerhead"/>
    <property type="match status" value="1"/>
</dbReference>
<keyword evidence="12" id="KW-0520">NAD</keyword>
<evidence type="ECO:0000256" key="11">
    <source>
        <dbReference type="ARBA" id="ARBA00023014"/>
    </source>
</evidence>
<evidence type="ECO:0000256" key="4">
    <source>
        <dbReference type="ARBA" id="ARBA00022505"/>
    </source>
</evidence>
<dbReference type="Gene3D" id="3.30.465.10">
    <property type="match status" value="1"/>
</dbReference>
<keyword evidence="10 17" id="KW-0408">Iron</keyword>
<dbReference type="Pfam" id="PF01315">
    <property type="entry name" value="Ald_Xan_dh_C"/>
    <property type="match status" value="1"/>
</dbReference>
<keyword evidence="7 17" id="KW-0479">Metal-binding</keyword>
<dbReference type="PANTHER" id="PTHR45444:SF3">
    <property type="entry name" value="XANTHINE DEHYDROGENASE"/>
    <property type="match status" value="1"/>
</dbReference>
<evidence type="ECO:0000256" key="1">
    <source>
        <dbReference type="ARBA" id="ARBA00001974"/>
    </source>
</evidence>
<feature type="domain" description="FAD-binding PCMH-type" evidence="18">
    <location>
        <begin position="196"/>
        <end position="382"/>
    </location>
</feature>
<dbReference type="InterPro" id="IPR016167">
    <property type="entry name" value="FAD-bd_PCMH_sub1"/>
</dbReference>
<dbReference type="SUPFAM" id="SSF55447">
    <property type="entry name" value="CO dehydrogenase flavoprotein C-terminal domain-like"/>
    <property type="match status" value="1"/>
</dbReference>
<dbReference type="Pfam" id="PF02738">
    <property type="entry name" value="MoCoBD_1"/>
    <property type="match status" value="2"/>
</dbReference>
<evidence type="ECO:0000256" key="16">
    <source>
        <dbReference type="PIRSR" id="PIRSR000127-2"/>
    </source>
</evidence>
<dbReference type="InterPro" id="IPR016208">
    <property type="entry name" value="Ald_Oxase/xanthine_DH-like"/>
</dbReference>
<dbReference type="Pfam" id="PF00941">
    <property type="entry name" value="FAD_binding_5"/>
    <property type="match status" value="1"/>
</dbReference>
<dbReference type="SUPFAM" id="SSF54665">
    <property type="entry name" value="CO dehydrogenase molybdoprotein N-domain-like"/>
    <property type="match status" value="1"/>
</dbReference>
<dbReference type="Gene3D" id="3.30.365.10">
    <property type="entry name" value="Aldehyde oxidase/xanthine dehydrogenase, molybdopterin binding domain"/>
    <property type="match status" value="5"/>
</dbReference>
<dbReference type="InterPro" id="IPR036683">
    <property type="entry name" value="CO_DH_flav_C_dom_sf"/>
</dbReference>
<dbReference type="InterPro" id="IPR000674">
    <property type="entry name" value="Ald_Oxase/Xan_DH_a/b"/>
</dbReference>
<dbReference type="FunFam" id="3.30.365.10:FF:000001">
    <property type="entry name" value="Xanthine dehydrogenase oxidase"/>
    <property type="match status" value="1"/>
</dbReference>
<feature type="binding site" evidence="17">
    <location>
        <position position="66"/>
    </location>
    <ligand>
        <name>[2Fe-2S] cluster</name>
        <dbReference type="ChEBI" id="CHEBI:190135"/>
        <label>2</label>
    </ligand>
</feature>
<comment type="cofactor">
    <cofactor evidence="13">
        <name>[2Fe-2S] cluster</name>
        <dbReference type="ChEBI" id="CHEBI:190135"/>
    </cofactor>
</comment>
<dbReference type="AlphaFoldDB" id="A0AAV3ZFD0"/>
<feature type="binding site" evidence="16">
    <location>
        <begin position="224"/>
        <end position="231"/>
    </location>
    <ligand>
        <name>FAD</name>
        <dbReference type="ChEBI" id="CHEBI:57692"/>
    </ligand>
</feature>
<dbReference type="Pfam" id="PF03450">
    <property type="entry name" value="CO_deh_flav_C"/>
    <property type="match status" value="1"/>
</dbReference>
<feature type="binding site" evidence="16">
    <location>
        <position position="304"/>
    </location>
    <ligand>
        <name>FAD</name>
        <dbReference type="ChEBI" id="CHEBI:57692"/>
    </ligand>
</feature>
<dbReference type="GO" id="GO:0005506">
    <property type="term" value="F:iron ion binding"/>
    <property type="evidence" value="ECO:0007669"/>
    <property type="project" value="InterPro"/>
</dbReference>
<feature type="binding site" evidence="16">
    <location>
        <position position="327"/>
    </location>
    <ligand>
        <name>FAD</name>
        <dbReference type="ChEBI" id="CHEBI:57692"/>
    </ligand>
</feature>
<dbReference type="FunFam" id="3.90.1170.50:FF:000001">
    <property type="entry name" value="Aldehyde oxidase 1"/>
    <property type="match status" value="1"/>
</dbReference>
<keyword evidence="9" id="KW-0560">Oxidoreductase</keyword>
<keyword evidence="4 17" id="KW-0500">Molybdenum</keyword>
<dbReference type="SUPFAM" id="SSF56003">
    <property type="entry name" value="Molybdenum cofactor-binding domain"/>
    <property type="match status" value="2"/>
</dbReference>
<dbReference type="FunFam" id="3.30.365.10:FF:000003">
    <property type="entry name" value="Aldehyde oxidase 1"/>
    <property type="match status" value="1"/>
</dbReference>
<proteinExistence type="inferred from homology"/>
<evidence type="ECO:0000259" key="18">
    <source>
        <dbReference type="PROSITE" id="PS51387"/>
    </source>
</evidence>
<dbReference type="Pfam" id="PF01799">
    <property type="entry name" value="Fer2_2"/>
    <property type="match status" value="1"/>
</dbReference>
<comment type="cofactor">
    <cofactor evidence="17">
        <name>Mo-molybdopterin</name>
        <dbReference type="ChEBI" id="CHEBI:71302"/>
    </cofactor>
    <text evidence="17">Binds 1 Mo-molybdopterin (Mo-MPT) cofactor per subunit.</text>
</comment>
<keyword evidence="20" id="KW-1185">Reference proteome</keyword>
<dbReference type="InterPro" id="IPR008274">
    <property type="entry name" value="AldOxase/xan_DH_MoCoBD1"/>
</dbReference>
<evidence type="ECO:0000313" key="19">
    <source>
        <dbReference type="EMBL" id="GFN93063.1"/>
    </source>
</evidence>
<dbReference type="SUPFAM" id="SSF56176">
    <property type="entry name" value="FAD-binding/transporter-associated domain-like"/>
    <property type="match status" value="1"/>
</dbReference>
<evidence type="ECO:0000256" key="7">
    <source>
        <dbReference type="ARBA" id="ARBA00022723"/>
    </source>
</evidence>
<dbReference type="PANTHER" id="PTHR45444">
    <property type="entry name" value="XANTHINE DEHYDROGENASE"/>
    <property type="match status" value="1"/>
</dbReference>
<dbReference type="GO" id="GO:0051537">
    <property type="term" value="F:2 iron, 2 sulfur cluster binding"/>
    <property type="evidence" value="ECO:0007669"/>
    <property type="project" value="UniProtKB-KW"/>
</dbReference>
<feature type="binding site" evidence="17">
    <location>
        <position position="23"/>
    </location>
    <ligand>
        <name>[2Fe-2S] cluster</name>
        <dbReference type="ChEBI" id="CHEBI:190135"/>
        <label>1</label>
    </ligand>
</feature>
<evidence type="ECO:0000256" key="12">
    <source>
        <dbReference type="ARBA" id="ARBA00023027"/>
    </source>
</evidence>
<comment type="catalytic activity">
    <reaction evidence="15">
        <text>hypoxanthine + NAD(+) + H2O = xanthine + NADH + H(+)</text>
        <dbReference type="Rhea" id="RHEA:24670"/>
        <dbReference type="ChEBI" id="CHEBI:15377"/>
        <dbReference type="ChEBI" id="CHEBI:15378"/>
        <dbReference type="ChEBI" id="CHEBI:17368"/>
        <dbReference type="ChEBI" id="CHEBI:17712"/>
        <dbReference type="ChEBI" id="CHEBI:57540"/>
        <dbReference type="ChEBI" id="CHEBI:57945"/>
        <dbReference type="EC" id="1.17.1.4"/>
    </reaction>
</comment>
<dbReference type="Gene3D" id="1.10.150.120">
    <property type="entry name" value="[2Fe-2S]-binding domain"/>
    <property type="match status" value="1"/>
</dbReference>
<dbReference type="InterPro" id="IPR036856">
    <property type="entry name" value="Ald_Oxase/Xan_DH_a/b_sf"/>
</dbReference>
<comment type="catalytic activity">
    <reaction evidence="14">
        <text>xanthine + NAD(+) + H2O = urate + NADH + H(+)</text>
        <dbReference type="Rhea" id="RHEA:16669"/>
        <dbReference type="ChEBI" id="CHEBI:15377"/>
        <dbReference type="ChEBI" id="CHEBI:15378"/>
        <dbReference type="ChEBI" id="CHEBI:17712"/>
        <dbReference type="ChEBI" id="CHEBI:17775"/>
        <dbReference type="ChEBI" id="CHEBI:57540"/>
        <dbReference type="ChEBI" id="CHEBI:57945"/>
        <dbReference type="EC" id="1.17.1.4"/>
    </reaction>
</comment>
<dbReference type="EC" id="1.17.1.4" evidence="3"/>
<feature type="binding site" evidence="17">
    <location>
        <position position="1084"/>
    </location>
    <ligand>
        <name>Mo-molybdopterin</name>
        <dbReference type="ChEBI" id="CHEBI:71302"/>
    </ligand>
    <ligandPart>
        <name>Mo</name>
        <dbReference type="ChEBI" id="CHEBI:28685"/>
    </ligandPart>
</feature>
<dbReference type="Gene3D" id="3.10.20.30">
    <property type="match status" value="1"/>
</dbReference>
<evidence type="ECO:0000256" key="10">
    <source>
        <dbReference type="ARBA" id="ARBA00023004"/>
    </source>
</evidence>
<evidence type="ECO:0000256" key="13">
    <source>
        <dbReference type="ARBA" id="ARBA00034078"/>
    </source>
</evidence>